<name>A0A978U8T2_ZIZJJ</name>
<accession>A0A978U8T2</accession>
<protein>
    <recommendedName>
        <fullName evidence="3">DC1 domain-containing protein</fullName>
    </recommendedName>
</protein>
<proteinExistence type="predicted"/>
<dbReference type="PANTHER" id="PTHR32410">
    <property type="entry name" value="CYSTEINE/HISTIDINE-RICH C1 DOMAIN FAMILY PROTEIN"/>
    <property type="match status" value="1"/>
</dbReference>
<comment type="caution">
    <text evidence="1">The sequence shown here is derived from an EMBL/GenBank/DDBJ whole genome shotgun (WGS) entry which is preliminary data.</text>
</comment>
<dbReference type="EMBL" id="JAEACU010000285">
    <property type="protein sequence ID" value="KAH7510881.1"/>
    <property type="molecule type" value="Genomic_DNA"/>
</dbReference>
<organism evidence="1 2">
    <name type="scientific">Ziziphus jujuba var. spinosa</name>
    <dbReference type="NCBI Taxonomy" id="714518"/>
    <lineage>
        <taxon>Eukaryota</taxon>
        <taxon>Viridiplantae</taxon>
        <taxon>Streptophyta</taxon>
        <taxon>Embryophyta</taxon>
        <taxon>Tracheophyta</taxon>
        <taxon>Spermatophyta</taxon>
        <taxon>Magnoliopsida</taxon>
        <taxon>eudicotyledons</taxon>
        <taxon>Gunneridae</taxon>
        <taxon>Pentapetalae</taxon>
        <taxon>rosids</taxon>
        <taxon>fabids</taxon>
        <taxon>Rosales</taxon>
        <taxon>Rhamnaceae</taxon>
        <taxon>Paliureae</taxon>
        <taxon>Ziziphus</taxon>
    </lineage>
</organism>
<dbReference type="Proteomes" id="UP000813462">
    <property type="component" value="Unassembled WGS sequence"/>
</dbReference>
<evidence type="ECO:0008006" key="3">
    <source>
        <dbReference type="Google" id="ProtNLM"/>
    </source>
</evidence>
<dbReference type="SUPFAM" id="SSF57889">
    <property type="entry name" value="Cysteine-rich domain"/>
    <property type="match status" value="1"/>
</dbReference>
<evidence type="ECO:0000313" key="1">
    <source>
        <dbReference type="EMBL" id="KAH7510881.1"/>
    </source>
</evidence>
<gene>
    <name evidence="1" type="ORF">FEM48_ZijujUnG0074800</name>
</gene>
<sequence length="287" mass="33277">MKHPFQPQHTLTLLERLLLPDDDGSQKKVLHCSACLSEMKDDVFVLHCNQCNPSFNLDIPCAFREPTVKYDRHDHLLALYDRINTKLVDVSPCAACNTDCDVYLYRCFGCDYNIHSQCLNLPLTVDFDDHVDPFTLVNSLNEDESGMYHCDICEERREANHGLYVCQECPSFVSHFEGVLSPSYTDEKDQPWMRRKNREYRETEKKAEPKTPTLELYFDEKAALQSTAIFSQLGMEIKKIGETVKELLEETHQKEVTEKLEKIQLSHAQAQIMLRKLRELTIVTLIN</sequence>
<dbReference type="AlphaFoldDB" id="A0A978U8T2"/>
<dbReference type="PANTHER" id="PTHR32410:SF203">
    <property type="entry name" value="CYSTEINE_HISTIDINE-RICH C1 DOMAIN FAMILY PROTEIN"/>
    <property type="match status" value="1"/>
</dbReference>
<evidence type="ECO:0000313" key="2">
    <source>
        <dbReference type="Proteomes" id="UP000813462"/>
    </source>
</evidence>
<reference evidence="1" key="1">
    <citation type="journal article" date="2021" name="Front. Plant Sci.">
        <title>Chromosome-Scale Genome Assembly for Chinese Sour Jujube and Insights Into Its Genome Evolution and Domestication Signature.</title>
        <authorList>
            <person name="Shen L.-Y."/>
            <person name="Luo H."/>
            <person name="Wang X.-L."/>
            <person name="Wang X.-M."/>
            <person name="Qiu X.-J."/>
            <person name="Liu H."/>
            <person name="Zhou S.-S."/>
            <person name="Jia K.-H."/>
            <person name="Nie S."/>
            <person name="Bao Y.-T."/>
            <person name="Zhang R.-G."/>
            <person name="Yun Q.-Z."/>
            <person name="Chai Y.-H."/>
            <person name="Lu J.-Y."/>
            <person name="Li Y."/>
            <person name="Zhao S.-W."/>
            <person name="Mao J.-F."/>
            <person name="Jia S.-G."/>
            <person name="Mao Y.-M."/>
        </authorList>
    </citation>
    <scope>NUCLEOTIDE SEQUENCE</scope>
    <source>
        <strain evidence="1">AT0</strain>
        <tissue evidence="1">Leaf</tissue>
    </source>
</reference>
<dbReference type="InterPro" id="IPR046349">
    <property type="entry name" value="C1-like_sf"/>
</dbReference>
<dbReference type="InterPro" id="IPR053192">
    <property type="entry name" value="Vacuole_Formation_Reg"/>
</dbReference>